<accession>A0A6A5YCB0</accession>
<evidence type="ECO:0000256" key="1">
    <source>
        <dbReference type="SAM" id="Phobius"/>
    </source>
</evidence>
<dbReference type="AlphaFoldDB" id="A0A6A5YCB0"/>
<keyword evidence="1" id="KW-0812">Transmembrane</keyword>
<keyword evidence="1" id="KW-1133">Transmembrane helix</keyword>
<organism evidence="2 3">
    <name type="scientific">Aaosphaeria arxii CBS 175.79</name>
    <dbReference type="NCBI Taxonomy" id="1450172"/>
    <lineage>
        <taxon>Eukaryota</taxon>
        <taxon>Fungi</taxon>
        <taxon>Dikarya</taxon>
        <taxon>Ascomycota</taxon>
        <taxon>Pezizomycotina</taxon>
        <taxon>Dothideomycetes</taxon>
        <taxon>Pleosporomycetidae</taxon>
        <taxon>Pleosporales</taxon>
        <taxon>Pleosporales incertae sedis</taxon>
        <taxon>Aaosphaeria</taxon>
    </lineage>
</organism>
<reference evidence="2" key="1">
    <citation type="journal article" date="2020" name="Stud. Mycol.">
        <title>101 Dothideomycetes genomes: a test case for predicting lifestyles and emergence of pathogens.</title>
        <authorList>
            <person name="Haridas S."/>
            <person name="Albert R."/>
            <person name="Binder M."/>
            <person name="Bloem J."/>
            <person name="Labutti K."/>
            <person name="Salamov A."/>
            <person name="Andreopoulos B."/>
            <person name="Baker S."/>
            <person name="Barry K."/>
            <person name="Bills G."/>
            <person name="Bluhm B."/>
            <person name="Cannon C."/>
            <person name="Castanera R."/>
            <person name="Culley D."/>
            <person name="Daum C."/>
            <person name="Ezra D."/>
            <person name="Gonzalez J."/>
            <person name="Henrissat B."/>
            <person name="Kuo A."/>
            <person name="Liang C."/>
            <person name="Lipzen A."/>
            <person name="Lutzoni F."/>
            <person name="Magnuson J."/>
            <person name="Mondo S."/>
            <person name="Nolan M."/>
            <person name="Ohm R."/>
            <person name="Pangilinan J."/>
            <person name="Park H.-J."/>
            <person name="Ramirez L."/>
            <person name="Alfaro M."/>
            <person name="Sun H."/>
            <person name="Tritt A."/>
            <person name="Yoshinaga Y."/>
            <person name="Zwiers L.-H."/>
            <person name="Turgeon B."/>
            <person name="Goodwin S."/>
            <person name="Spatafora J."/>
            <person name="Crous P."/>
            <person name="Grigoriev I."/>
        </authorList>
    </citation>
    <scope>NUCLEOTIDE SEQUENCE</scope>
    <source>
        <strain evidence="2">CBS 175.79</strain>
    </source>
</reference>
<gene>
    <name evidence="2" type="ORF">BU24DRAFT_417983</name>
</gene>
<keyword evidence="1" id="KW-0472">Membrane</keyword>
<dbReference type="RefSeq" id="XP_033390669.1">
    <property type="nucleotide sequence ID" value="XM_033526860.1"/>
</dbReference>
<protein>
    <submittedName>
        <fullName evidence="2">Uncharacterized protein</fullName>
    </submittedName>
</protein>
<keyword evidence="3" id="KW-1185">Reference proteome</keyword>
<proteinExistence type="predicted"/>
<dbReference type="EMBL" id="ML978066">
    <property type="protein sequence ID" value="KAF2022330.1"/>
    <property type="molecule type" value="Genomic_DNA"/>
</dbReference>
<evidence type="ECO:0000313" key="3">
    <source>
        <dbReference type="Proteomes" id="UP000799778"/>
    </source>
</evidence>
<feature type="transmembrane region" description="Helical" evidence="1">
    <location>
        <begin position="7"/>
        <end position="28"/>
    </location>
</feature>
<evidence type="ECO:0000313" key="2">
    <source>
        <dbReference type="EMBL" id="KAF2022330.1"/>
    </source>
</evidence>
<feature type="transmembrane region" description="Helical" evidence="1">
    <location>
        <begin position="34"/>
        <end position="54"/>
    </location>
</feature>
<dbReference type="GeneID" id="54284257"/>
<dbReference type="Proteomes" id="UP000799778">
    <property type="component" value="Unassembled WGS sequence"/>
</dbReference>
<sequence length="99" mass="10842">MDTDMDLGMGFFHSTTTLATVFTPLTAISPFTTTLTLTLTITLMSIIILITTYTPTPTLRVKPRLKPRHSPTLNPTPTRHPYTTAILATAKAKGMCKGY</sequence>
<name>A0A6A5YCB0_9PLEO</name>